<evidence type="ECO:0000256" key="1">
    <source>
        <dbReference type="SAM" id="SignalP"/>
    </source>
</evidence>
<accession>A0A853C0Y6</accession>
<dbReference type="EMBL" id="JACCFP010000001">
    <property type="protein sequence ID" value="NYJ00278.1"/>
    <property type="molecule type" value="Genomic_DNA"/>
</dbReference>
<keyword evidence="3" id="KW-1185">Reference proteome</keyword>
<evidence type="ECO:0000313" key="3">
    <source>
        <dbReference type="Proteomes" id="UP000530424"/>
    </source>
</evidence>
<dbReference type="RefSeq" id="WP_179666894.1">
    <property type="nucleotide sequence ID" value="NZ_JACCFP010000001.1"/>
</dbReference>
<organism evidence="2 3">
    <name type="scientific">Nocardioides thalensis</name>
    <dbReference type="NCBI Taxonomy" id="1914755"/>
    <lineage>
        <taxon>Bacteria</taxon>
        <taxon>Bacillati</taxon>
        <taxon>Actinomycetota</taxon>
        <taxon>Actinomycetes</taxon>
        <taxon>Propionibacteriales</taxon>
        <taxon>Nocardioidaceae</taxon>
        <taxon>Nocardioides</taxon>
    </lineage>
</organism>
<protein>
    <submittedName>
        <fullName evidence="2">Uncharacterized protein</fullName>
    </submittedName>
</protein>
<gene>
    <name evidence="2" type="ORF">HNR19_000976</name>
</gene>
<dbReference type="AlphaFoldDB" id="A0A853C0Y6"/>
<dbReference type="Proteomes" id="UP000530424">
    <property type="component" value="Unassembled WGS sequence"/>
</dbReference>
<name>A0A853C0Y6_9ACTN</name>
<evidence type="ECO:0000313" key="2">
    <source>
        <dbReference type="EMBL" id="NYJ00278.1"/>
    </source>
</evidence>
<feature type="signal peptide" evidence="1">
    <location>
        <begin position="1"/>
        <end position="26"/>
    </location>
</feature>
<keyword evidence="1" id="KW-0732">Signal</keyword>
<comment type="caution">
    <text evidence="2">The sequence shown here is derived from an EMBL/GenBank/DDBJ whole genome shotgun (WGS) entry which is preliminary data.</text>
</comment>
<feature type="chain" id="PRO_5033039283" evidence="1">
    <location>
        <begin position="27"/>
        <end position="183"/>
    </location>
</feature>
<reference evidence="2 3" key="1">
    <citation type="submission" date="2020-07" db="EMBL/GenBank/DDBJ databases">
        <title>Sequencing the genomes of 1000 actinobacteria strains.</title>
        <authorList>
            <person name="Klenk H.-P."/>
        </authorList>
    </citation>
    <scope>NUCLEOTIDE SEQUENCE [LARGE SCALE GENOMIC DNA]</scope>
    <source>
        <strain evidence="2 3">DSM 103833</strain>
    </source>
</reference>
<proteinExistence type="predicted"/>
<sequence length="183" mass="19781">MRIIASAAAALSAAALTIGLAGPANADLYGIDDPQDTNHGSDILAMSFRNGMDNIHITTHHLGLRRDPKTGSGGSFFIDTDRHDKGPEYVLSGGFFAGTDYALVETEGFDVAKWGDRVDGDYSMRVNYKKERVHVVISRAALDNPAKVRVAVRASGTRTDGTSKGLTDWVGKRRTFTPWIQQG</sequence>